<dbReference type="EMBL" id="JAJNBZ010000004">
    <property type="protein sequence ID" value="MCE5169232.1"/>
    <property type="molecule type" value="Genomic_DNA"/>
</dbReference>
<dbReference type="Proteomes" id="UP001199916">
    <property type="component" value="Unassembled WGS sequence"/>
</dbReference>
<gene>
    <name evidence="1" type="ORF">LQV63_07905</name>
</gene>
<sequence length="410" mass="45680">MEIKTTAPIIGVAYGGVEKMGMANEAGWIQAFGSEDNMPELLCVIENGSKEQSAEAAQALFEQICRDNDVDEAAFPLIDPLLDILTIRHKSVAKATILNGIAQVLRCAMSNPLPFGVTPLCYCSSHSHGVEEETGAAAAVARHWHNTLRGRYAEWSVLVEEEELTAIQVVYVLHLLQWDDPQVENKLLRAAFYGETSRLRLNALIALADHRRRSGKPFNPSIAFGQHRDDDLYETVRAVCAVLTTSEAQSLQVTAKLLQGCALPRLDRIQFPWADGAISSLCAQAACYLFQDGTSIEERAVFWLEALEKCIHAHQLRSRKVIWEIGESTVQWDEELLQWNWNGPMLVADGMLLSLFPVNGVPVAEKGEEISLPSNVSRAIKLCLQHQVEMPNAERYGVSRVIRQLYRFIT</sequence>
<keyword evidence="2" id="KW-1185">Reference proteome</keyword>
<protein>
    <submittedName>
        <fullName evidence="1">Uncharacterized protein</fullName>
    </submittedName>
</protein>
<comment type="caution">
    <text evidence="1">The sequence shown here is derived from an EMBL/GenBank/DDBJ whole genome shotgun (WGS) entry which is preliminary data.</text>
</comment>
<accession>A0ABS8YCK7</accession>
<organism evidence="1 2">
    <name type="scientific">Paenibacillus profundus</name>
    <dbReference type="NCBI Taxonomy" id="1173085"/>
    <lineage>
        <taxon>Bacteria</taxon>
        <taxon>Bacillati</taxon>
        <taxon>Bacillota</taxon>
        <taxon>Bacilli</taxon>
        <taxon>Bacillales</taxon>
        <taxon>Paenibacillaceae</taxon>
        <taxon>Paenibacillus</taxon>
    </lineage>
</organism>
<reference evidence="1 2" key="1">
    <citation type="submission" date="2021-11" db="EMBL/GenBank/DDBJ databases">
        <title>Draft genome sequence of Paenibacillus profundus YoMME, a new Gram-positive bacteria with exoelectrogenic properties.</title>
        <authorList>
            <person name="Hubenova Y."/>
            <person name="Hubenova E."/>
            <person name="Manasiev Y."/>
            <person name="Peykov S."/>
            <person name="Mitov M."/>
        </authorList>
    </citation>
    <scope>NUCLEOTIDE SEQUENCE [LARGE SCALE GENOMIC DNA]</scope>
    <source>
        <strain evidence="1 2">YoMME</strain>
    </source>
</reference>
<proteinExistence type="predicted"/>
<name>A0ABS8YCK7_9BACL</name>
<evidence type="ECO:0000313" key="1">
    <source>
        <dbReference type="EMBL" id="MCE5169232.1"/>
    </source>
</evidence>
<evidence type="ECO:0000313" key="2">
    <source>
        <dbReference type="Proteomes" id="UP001199916"/>
    </source>
</evidence>